<proteinExistence type="inferred from homology"/>
<dbReference type="InterPro" id="IPR004839">
    <property type="entry name" value="Aminotransferase_I/II_large"/>
</dbReference>
<evidence type="ECO:0000256" key="7">
    <source>
        <dbReference type="ARBA" id="ARBA00022898"/>
    </source>
</evidence>
<evidence type="ECO:0000313" key="13">
    <source>
        <dbReference type="Proteomes" id="UP000215459"/>
    </source>
</evidence>
<dbReference type="InterPro" id="IPR051446">
    <property type="entry name" value="HTH_trans_reg/aminotransferase"/>
</dbReference>
<sequence length="490" mass="55105">MNIELNRGSRIPLARQIKQAIADRILSGYFKKGARLPSVRKLAQSLRVSPVTVIHALDLLETKGLVKRIHGKGTFVYEDENESETEQTEEPTPFPVSDYLHRSQHWYFHQRESEINFSLCAVHPELLPASDLAQSIRQLAMKDPEVLVQYGEIQGDLELRRTMAKNLAREHLALSPQEVLVTNGAQQGIDLVARSFIGPGDLVVTEEPTYTAAIDAFRSRGANLLTVPMDEEGIRIDKLTALLDTYKPKLIYTIPSFQNPTGNVMSAKRRRELFDLARHTNCLILEDDPWSEIFFDKAPPPPIKSLDQSGHVIYLKGISKMLSPGCRVGFLTASGTVLHRLVAAKTHADLGNPLLNQKVILPLLQPENLSSLLKQLRTVLKKRRDTALRLLRHYAPPQIQWTIPQGGLNLWISLPERIRANSLLQEAEKRRISFLPGSSCYPGDPEWNHLRISFSYVDEGQLKEGIQKLCSILSAYLASAESRKGETPLF</sequence>
<dbReference type="InterPro" id="IPR015421">
    <property type="entry name" value="PyrdxlP-dep_Trfase_major"/>
</dbReference>
<comment type="similarity">
    <text evidence="3">Belongs to the class-I pyridoxal-phosphate-dependent aminotransferase family.</text>
</comment>
<dbReference type="InterPro" id="IPR036388">
    <property type="entry name" value="WH-like_DNA-bd_sf"/>
</dbReference>
<dbReference type="InterPro" id="IPR036390">
    <property type="entry name" value="WH_DNA-bd_sf"/>
</dbReference>
<evidence type="ECO:0000256" key="8">
    <source>
        <dbReference type="ARBA" id="ARBA00023015"/>
    </source>
</evidence>
<dbReference type="GO" id="GO:0003700">
    <property type="term" value="F:DNA-binding transcription factor activity"/>
    <property type="evidence" value="ECO:0007669"/>
    <property type="project" value="InterPro"/>
</dbReference>
<evidence type="ECO:0000259" key="11">
    <source>
        <dbReference type="PROSITE" id="PS50949"/>
    </source>
</evidence>
<dbReference type="Gene3D" id="3.90.1150.10">
    <property type="entry name" value="Aspartate Aminotransferase, domain 1"/>
    <property type="match status" value="1"/>
</dbReference>
<dbReference type="OrthoDB" id="9802601at2"/>
<dbReference type="RefSeq" id="WP_094265909.1">
    <property type="nucleotide sequence ID" value="NZ_NOWF01000016.1"/>
</dbReference>
<dbReference type="Proteomes" id="UP000215459">
    <property type="component" value="Unassembled WGS sequence"/>
</dbReference>
<dbReference type="SUPFAM" id="SSF53383">
    <property type="entry name" value="PLP-dependent transferases"/>
    <property type="match status" value="1"/>
</dbReference>
<dbReference type="PANTHER" id="PTHR46577">
    <property type="entry name" value="HTH-TYPE TRANSCRIPTIONAL REGULATORY PROTEIN GABR"/>
    <property type="match status" value="1"/>
</dbReference>
<accession>A0A235B2R1</accession>
<comment type="similarity">
    <text evidence="2">In the C-terminal section; belongs to the class-I pyridoxal-phosphate-dependent aminotransferase family.</text>
</comment>
<dbReference type="InterPro" id="IPR015422">
    <property type="entry name" value="PyrdxlP-dep_Trfase_small"/>
</dbReference>
<dbReference type="CDD" id="cd00609">
    <property type="entry name" value="AAT_like"/>
    <property type="match status" value="1"/>
</dbReference>
<organism evidence="12 13">
    <name type="scientific">Paludifilum halophilum</name>
    <dbReference type="NCBI Taxonomy" id="1642702"/>
    <lineage>
        <taxon>Bacteria</taxon>
        <taxon>Bacillati</taxon>
        <taxon>Bacillota</taxon>
        <taxon>Bacilli</taxon>
        <taxon>Bacillales</taxon>
        <taxon>Thermoactinomycetaceae</taxon>
        <taxon>Paludifilum</taxon>
    </lineage>
</organism>
<dbReference type="GO" id="GO:0030170">
    <property type="term" value="F:pyridoxal phosphate binding"/>
    <property type="evidence" value="ECO:0007669"/>
    <property type="project" value="InterPro"/>
</dbReference>
<dbReference type="PROSITE" id="PS50949">
    <property type="entry name" value="HTH_GNTR"/>
    <property type="match status" value="1"/>
</dbReference>
<evidence type="ECO:0000256" key="4">
    <source>
        <dbReference type="ARBA" id="ARBA00011738"/>
    </source>
</evidence>
<comment type="subunit">
    <text evidence="4">Homodimer.</text>
</comment>
<reference evidence="12 13" key="1">
    <citation type="submission" date="2017-07" db="EMBL/GenBank/DDBJ databases">
        <title>The genome sequence of Paludifilum halophilum highlights mechanisms for microbial adaptation to high salt environemnts.</title>
        <authorList>
            <person name="Belbahri L."/>
        </authorList>
    </citation>
    <scope>NUCLEOTIDE SEQUENCE [LARGE SCALE GENOMIC DNA]</scope>
    <source>
        <strain evidence="12 13">DSM 102817</strain>
    </source>
</reference>
<evidence type="ECO:0000256" key="3">
    <source>
        <dbReference type="ARBA" id="ARBA00007441"/>
    </source>
</evidence>
<evidence type="ECO:0000313" key="12">
    <source>
        <dbReference type="EMBL" id="OYD06187.1"/>
    </source>
</evidence>
<name>A0A235B2R1_9BACL</name>
<dbReference type="PANTHER" id="PTHR46577:SF1">
    <property type="entry name" value="HTH-TYPE TRANSCRIPTIONAL REGULATORY PROTEIN GABR"/>
    <property type="match status" value="1"/>
</dbReference>
<dbReference type="CDD" id="cd07377">
    <property type="entry name" value="WHTH_GntR"/>
    <property type="match status" value="1"/>
</dbReference>
<dbReference type="InterPro" id="IPR015424">
    <property type="entry name" value="PyrdxlP-dep_Trfase"/>
</dbReference>
<keyword evidence="6" id="KW-0808">Transferase</keyword>
<dbReference type="GO" id="GO:0008483">
    <property type="term" value="F:transaminase activity"/>
    <property type="evidence" value="ECO:0007669"/>
    <property type="project" value="UniProtKB-KW"/>
</dbReference>
<dbReference type="SMART" id="SM00345">
    <property type="entry name" value="HTH_GNTR"/>
    <property type="match status" value="1"/>
</dbReference>
<dbReference type="Pfam" id="PF00155">
    <property type="entry name" value="Aminotran_1_2"/>
    <property type="match status" value="1"/>
</dbReference>
<comment type="caution">
    <text evidence="12">The sequence shown here is derived from an EMBL/GenBank/DDBJ whole genome shotgun (WGS) entry which is preliminary data.</text>
</comment>
<keyword evidence="7" id="KW-0663">Pyridoxal phosphate</keyword>
<evidence type="ECO:0000256" key="6">
    <source>
        <dbReference type="ARBA" id="ARBA00022679"/>
    </source>
</evidence>
<comment type="cofactor">
    <cofactor evidence="1">
        <name>pyridoxal 5'-phosphate</name>
        <dbReference type="ChEBI" id="CHEBI:597326"/>
    </cofactor>
</comment>
<feature type="domain" description="HTH gntR-type" evidence="11">
    <location>
        <begin position="11"/>
        <end position="79"/>
    </location>
</feature>
<dbReference type="InterPro" id="IPR000524">
    <property type="entry name" value="Tscrpt_reg_HTH_GntR"/>
</dbReference>
<evidence type="ECO:0000256" key="5">
    <source>
        <dbReference type="ARBA" id="ARBA00022576"/>
    </source>
</evidence>
<dbReference type="EMBL" id="NOWF01000016">
    <property type="protein sequence ID" value="OYD06187.1"/>
    <property type="molecule type" value="Genomic_DNA"/>
</dbReference>
<protein>
    <submittedName>
        <fullName evidence="12">GntR family transcriptional regulator</fullName>
    </submittedName>
</protein>
<dbReference type="FunFam" id="3.40.640.10:FF:000053">
    <property type="entry name" value="Aminotransferase, class I"/>
    <property type="match status" value="1"/>
</dbReference>
<dbReference type="AlphaFoldDB" id="A0A235B2R1"/>
<evidence type="ECO:0000256" key="2">
    <source>
        <dbReference type="ARBA" id="ARBA00005384"/>
    </source>
</evidence>
<evidence type="ECO:0000256" key="1">
    <source>
        <dbReference type="ARBA" id="ARBA00001933"/>
    </source>
</evidence>
<keyword evidence="8" id="KW-0805">Transcription regulation</keyword>
<keyword evidence="9" id="KW-0238">DNA-binding</keyword>
<keyword evidence="5" id="KW-0032">Aminotransferase</keyword>
<gene>
    <name evidence="12" type="ORF">CHM34_17485</name>
</gene>
<dbReference type="Gene3D" id="3.40.640.10">
    <property type="entry name" value="Type I PLP-dependent aspartate aminotransferase-like (Major domain)"/>
    <property type="match status" value="1"/>
</dbReference>
<dbReference type="Gene3D" id="1.10.10.10">
    <property type="entry name" value="Winged helix-like DNA-binding domain superfamily/Winged helix DNA-binding domain"/>
    <property type="match status" value="1"/>
</dbReference>
<dbReference type="SUPFAM" id="SSF46785">
    <property type="entry name" value="Winged helix' DNA-binding domain"/>
    <property type="match status" value="1"/>
</dbReference>
<dbReference type="Pfam" id="PF00392">
    <property type="entry name" value="GntR"/>
    <property type="match status" value="1"/>
</dbReference>
<dbReference type="GO" id="GO:0003677">
    <property type="term" value="F:DNA binding"/>
    <property type="evidence" value="ECO:0007669"/>
    <property type="project" value="UniProtKB-KW"/>
</dbReference>
<evidence type="ECO:0000256" key="9">
    <source>
        <dbReference type="ARBA" id="ARBA00023125"/>
    </source>
</evidence>
<keyword evidence="10" id="KW-0804">Transcription</keyword>
<evidence type="ECO:0000256" key="10">
    <source>
        <dbReference type="ARBA" id="ARBA00023163"/>
    </source>
</evidence>
<keyword evidence="13" id="KW-1185">Reference proteome</keyword>